<evidence type="ECO:0000313" key="1">
    <source>
        <dbReference type="EMBL" id="EPC50584.1"/>
    </source>
</evidence>
<dbReference type="AlphaFoldDB" id="A0A8E0M8B9"/>
<proteinExistence type="predicted"/>
<sequence length="79" mass="9014">MIVTRTGSLVSTKLSTMYHKQKRFKDEVSILTDGLKYSVNYNAYLPHDEDAFASHITKATTFLTNHVDEDQSVGYELNK</sequence>
<gene>
    <name evidence="1" type="ORF">Lpp77_14187</name>
</gene>
<accession>A0A8E0M8B9</accession>
<name>A0A8E0M8B9_LACPA</name>
<dbReference type="Proteomes" id="UP000014249">
    <property type="component" value="Unassembled WGS sequence"/>
</dbReference>
<dbReference type="EMBL" id="ANJX01000394">
    <property type="protein sequence ID" value="EPC50584.1"/>
    <property type="molecule type" value="Genomic_DNA"/>
</dbReference>
<reference evidence="1 2" key="1">
    <citation type="journal article" date="2013" name="PLoS ONE">
        <title>Lactobacillus paracasei comparative genomics: towards species pan-genome definition and exploitation of diversity.</title>
        <authorList>
            <person name="Smokvina T."/>
            <person name="Wels M."/>
            <person name="Polka J."/>
            <person name="Chervaux C."/>
            <person name="Brisse S."/>
            <person name="Boekhorst J."/>
            <person name="van Hylckama Vlieg J.E."/>
            <person name="Siezen R.J."/>
        </authorList>
    </citation>
    <scope>NUCLEOTIDE SEQUENCE [LARGE SCALE GENOMIC DNA]</scope>
    <source>
        <strain evidence="1 2">CNCM I-4270</strain>
    </source>
</reference>
<organism evidence="1 2">
    <name type="scientific">Lacticaseibacillus paracasei subsp. paracasei CNCM I-4270</name>
    <dbReference type="NCBI Taxonomy" id="1256202"/>
    <lineage>
        <taxon>Bacteria</taxon>
        <taxon>Bacillati</taxon>
        <taxon>Bacillota</taxon>
        <taxon>Bacilli</taxon>
        <taxon>Lactobacillales</taxon>
        <taxon>Lactobacillaceae</taxon>
        <taxon>Lacticaseibacillus</taxon>
    </lineage>
</organism>
<protein>
    <submittedName>
        <fullName evidence="1">Uncharacterized protein</fullName>
    </submittedName>
</protein>
<comment type="caution">
    <text evidence="1">The sequence shown here is derived from an EMBL/GenBank/DDBJ whole genome shotgun (WGS) entry which is preliminary data.</text>
</comment>
<evidence type="ECO:0000313" key="2">
    <source>
        <dbReference type="Proteomes" id="UP000014249"/>
    </source>
</evidence>